<organism evidence="3 4">
    <name type="scientific">Halomarina ordinaria</name>
    <dbReference type="NCBI Taxonomy" id="3033939"/>
    <lineage>
        <taxon>Archaea</taxon>
        <taxon>Methanobacteriati</taxon>
        <taxon>Methanobacteriota</taxon>
        <taxon>Stenosarchaea group</taxon>
        <taxon>Halobacteria</taxon>
        <taxon>Halobacteriales</taxon>
        <taxon>Natronomonadaceae</taxon>
        <taxon>Halomarina</taxon>
    </lineage>
</organism>
<protein>
    <recommendedName>
        <fullName evidence="2">DUF8151 domain-containing protein</fullName>
    </recommendedName>
</protein>
<keyword evidence="1" id="KW-1133">Transmembrane helix</keyword>
<dbReference type="RefSeq" id="WP_304447779.1">
    <property type="nucleotide sequence ID" value="NZ_JARRAH010000001.1"/>
</dbReference>
<keyword evidence="4" id="KW-1185">Reference proteome</keyword>
<feature type="domain" description="DUF8151" evidence="2">
    <location>
        <begin position="16"/>
        <end position="61"/>
    </location>
</feature>
<feature type="transmembrane region" description="Helical" evidence="1">
    <location>
        <begin position="46"/>
        <end position="65"/>
    </location>
</feature>
<proteinExistence type="predicted"/>
<dbReference type="AlphaFoldDB" id="A0ABD5UD22"/>
<evidence type="ECO:0000313" key="4">
    <source>
        <dbReference type="Proteomes" id="UP001596406"/>
    </source>
</evidence>
<sequence length="77" mass="8099">MSREASLVARFGSPKVGTVVFVLVGLAFLLLGTVQYRSGDSTMGLWWTLVGVVHLVFGVAVLPVVPDGSPDDLPADD</sequence>
<reference evidence="3 4" key="1">
    <citation type="journal article" date="2019" name="Int. J. Syst. Evol. Microbiol.">
        <title>The Global Catalogue of Microorganisms (GCM) 10K type strain sequencing project: providing services to taxonomists for standard genome sequencing and annotation.</title>
        <authorList>
            <consortium name="The Broad Institute Genomics Platform"/>
            <consortium name="The Broad Institute Genome Sequencing Center for Infectious Disease"/>
            <person name="Wu L."/>
            <person name="Ma J."/>
        </authorList>
    </citation>
    <scope>NUCLEOTIDE SEQUENCE [LARGE SCALE GENOMIC DNA]</scope>
    <source>
        <strain evidence="3 4">PSRA2</strain>
    </source>
</reference>
<name>A0ABD5UD22_9EURY</name>
<evidence type="ECO:0000313" key="3">
    <source>
        <dbReference type="EMBL" id="MFC6836086.1"/>
    </source>
</evidence>
<gene>
    <name evidence="3" type="ORF">ACFQHK_06140</name>
</gene>
<feature type="transmembrane region" description="Helical" evidence="1">
    <location>
        <begin position="16"/>
        <end position="34"/>
    </location>
</feature>
<dbReference type="Proteomes" id="UP001596406">
    <property type="component" value="Unassembled WGS sequence"/>
</dbReference>
<evidence type="ECO:0000256" key="1">
    <source>
        <dbReference type="SAM" id="Phobius"/>
    </source>
</evidence>
<keyword evidence="1" id="KW-0812">Transmembrane</keyword>
<dbReference type="Pfam" id="PF26478">
    <property type="entry name" value="DUF8151"/>
    <property type="match status" value="1"/>
</dbReference>
<evidence type="ECO:0000259" key="2">
    <source>
        <dbReference type="Pfam" id="PF26478"/>
    </source>
</evidence>
<comment type="caution">
    <text evidence="3">The sequence shown here is derived from an EMBL/GenBank/DDBJ whole genome shotgun (WGS) entry which is preliminary data.</text>
</comment>
<dbReference type="EMBL" id="JBHSXM010000001">
    <property type="protein sequence ID" value="MFC6836086.1"/>
    <property type="molecule type" value="Genomic_DNA"/>
</dbReference>
<keyword evidence="1" id="KW-0472">Membrane</keyword>
<dbReference type="InterPro" id="IPR058464">
    <property type="entry name" value="DUF8151"/>
</dbReference>
<accession>A0ABD5UD22</accession>